<evidence type="ECO:0000313" key="3">
    <source>
        <dbReference type="Proteomes" id="UP000029382"/>
    </source>
</evidence>
<evidence type="ECO:0000313" key="1">
    <source>
        <dbReference type="EMBL" id="KFN86526.1"/>
    </source>
</evidence>
<reference evidence="1 3" key="1">
    <citation type="journal article" date="2014" name="Genome Announc.">
        <title>Draft Genome Sequences of Streptococcus bovis Strains ATCC 33317 and JB1.</title>
        <authorList>
            <person name="Benahmed F.H."/>
            <person name="Gopinath G.R."/>
            <person name="Harbottle H."/>
            <person name="Cotta M.A."/>
            <person name="Luo Y."/>
            <person name="Henderson C."/>
            <person name="Teri P."/>
            <person name="Soppet D."/>
            <person name="Rasmussen M."/>
            <person name="Whitehead T.R."/>
            <person name="Davidson M."/>
        </authorList>
    </citation>
    <scope>NUCLEOTIDE SEQUENCE [LARGE SCALE GENOMIC DNA]</scope>
    <source>
        <strain evidence="1 3">JB1</strain>
    </source>
</reference>
<accession>A0A091BLH7</accession>
<comment type="caution">
    <text evidence="1">The sequence shown here is derived from an EMBL/GenBank/DDBJ whole genome shotgun (WGS) entry which is preliminary data.</text>
</comment>
<keyword evidence="4" id="KW-1185">Reference proteome</keyword>
<protein>
    <recommendedName>
        <fullName evidence="5">Phage protein</fullName>
    </recommendedName>
</protein>
<evidence type="ECO:0008006" key="5">
    <source>
        <dbReference type="Google" id="ProtNLM"/>
    </source>
</evidence>
<dbReference type="Proteomes" id="UP000182793">
    <property type="component" value="Unassembled WGS sequence"/>
</dbReference>
<gene>
    <name evidence="1" type="ORF">H702_09065</name>
    <name evidence="2" type="ORF">SAMN02910290_00843</name>
</gene>
<dbReference type="RefSeq" id="WP_039697365.1">
    <property type="nucleotide sequence ID" value="NZ_AUZH01000033.1"/>
</dbReference>
<dbReference type="AlphaFoldDB" id="A0A091BLH7"/>
<dbReference type="EMBL" id="FOTG01000004">
    <property type="protein sequence ID" value="SFL20066.1"/>
    <property type="molecule type" value="Genomic_DNA"/>
</dbReference>
<proteinExistence type="predicted"/>
<evidence type="ECO:0000313" key="2">
    <source>
        <dbReference type="EMBL" id="SFL20066.1"/>
    </source>
</evidence>
<dbReference type="EMBL" id="AUZH01000033">
    <property type="protein sequence ID" value="KFN86526.1"/>
    <property type="molecule type" value="Genomic_DNA"/>
</dbReference>
<evidence type="ECO:0000313" key="4">
    <source>
        <dbReference type="Proteomes" id="UP000182793"/>
    </source>
</evidence>
<sequence>MSDLKQIILAEHKTLKRIEELQEFMHGTSILALDLDKAGIVEQSEGKKIVFATMHALSHVIEDVLNGKDVPDAMRDALFPDEDEE</sequence>
<organism evidence="1 3">
    <name type="scientific">Streptococcus equinus JB1</name>
    <dbReference type="NCBI Taxonomy" id="1294274"/>
    <lineage>
        <taxon>Bacteria</taxon>
        <taxon>Bacillati</taxon>
        <taxon>Bacillota</taxon>
        <taxon>Bacilli</taxon>
        <taxon>Lactobacillales</taxon>
        <taxon>Streptococcaceae</taxon>
        <taxon>Streptococcus</taxon>
    </lineage>
</organism>
<dbReference type="Proteomes" id="UP000029382">
    <property type="component" value="Unassembled WGS sequence"/>
</dbReference>
<name>A0A091BLH7_STREI</name>
<reference evidence="2 4" key="2">
    <citation type="submission" date="2016-10" db="EMBL/GenBank/DDBJ databases">
        <authorList>
            <person name="Varghese N."/>
            <person name="Submissions S."/>
        </authorList>
    </citation>
    <scope>NUCLEOTIDE SEQUENCE [LARGE SCALE GENOMIC DNA]</scope>
    <source>
        <strain evidence="2 4">JB1</strain>
    </source>
</reference>